<reference evidence="2 3" key="1">
    <citation type="journal article" date="2019" name="Sci. Rep.">
        <title>Orb-weaving spider Araneus ventricosus genome elucidates the spidroin gene catalogue.</title>
        <authorList>
            <person name="Kono N."/>
            <person name="Nakamura H."/>
            <person name="Ohtoshi R."/>
            <person name="Moran D.A.P."/>
            <person name="Shinohara A."/>
            <person name="Yoshida Y."/>
            <person name="Fujiwara M."/>
            <person name="Mori M."/>
            <person name="Tomita M."/>
            <person name="Arakawa K."/>
        </authorList>
    </citation>
    <scope>NUCLEOTIDE SEQUENCE [LARGE SCALE GENOMIC DNA]</scope>
</reference>
<dbReference type="AlphaFoldDB" id="A0A4Y2GA24"/>
<proteinExistence type="predicted"/>
<sequence length="205" mass="22592">LCESQLENLNGETSTSLQAEDTCQNDEPANTFPIYGGPPRKKRKRTETDEILAAATSALKSLGSRKGQSSLNSSIGQVVTFALESLNGQQQQKCISEIFSLLAKYTAPTTGPSRLQLDCSENVDEEAVERCINEDSKLECCEVLSDDDIVSRETCGSEETRNFEECPESDEENLVTHQKLNHDDALVHTEALLNYLKQEDESTPA</sequence>
<feature type="region of interest" description="Disordered" evidence="1">
    <location>
        <begin position="1"/>
        <end position="46"/>
    </location>
</feature>
<feature type="non-terminal residue" evidence="2">
    <location>
        <position position="1"/>
    </location>
</feature>
<organism evidence="2 3">
    <name type="scientific">Araneus ventricosus</name>
    <name type="common">Orbweaver spider</name>
    <name type="synonym">Epeira ventricosa</name>
    <dbReference type="NCBI Taxonomy" id="182803"/>
    <lineage>
        <taxon>Eukaryota</taxon>
        <taxon>Metazoa</taxon>
        <taxon>Ecdysozoa</taxon>
        <taxon>Arthropoda</taxon>
        <taxon>Chelicerata</taxon>
        <taxon>Arachnida</taxon>
        <taxon>Araneae</taxon>
        <taxon>Araneomorphae</taxon>
        <taxon>Entelegynae</taxon>
        <taxon>Araneoidea</taxon>
        <taxon>Araneidae</taxon>
        <taxon>Araneus</taxon>
    </lineage>
</organism>
<feature type="compositionally biased region" description="Polar residues" evidence="1">
    <location>
        <begin position="1"/>
        <end position="28"/>
    </location>
</feature>
<gene>
    <name evidence="2" type="ORF">AVEN_78646_1</name>
</gene>
<dbReference type="OrthoDB" id="5919228at2759"/>
<name>A0A4Y2GA24_ARAVE</name>
<accession>A0A4Y2GA24</accession>
<evidence type="ECO:0000313" key="3">
    <source>
        <dbReference type="Proteomes" id="UP000499080"/>
    </source>
</evidence>
<protein>
    <submittedName>
        <fullName evidence="2">Uncharacterized protein</fullName>
    </submittedName>
</protein>
<evidence type="ECO:0000256" key="1">
    <source>
        <dbReference type="SAM" id="MobiDB-lite"/>
    </source>
</evidence>
<keyword evidence="3" id="KW-1185">Reference proteome</keyword>
<comment type="caution">
    <text evidence="2">The sequence shown here is derived from an EMBL/GenBank/DDBJ whole genome shotgun (WGS) entry which is preliminary data.</text>
</comment>
<evidence type="ECO:0000313" key="2">
    <source>
        <dbReference type="EMBL" id="GBM48814.1"/>
    </source>
</evidence>
<dbReference type="EMBL" id="BGPR01176583">
    <property type="protein sequence ID" value="GBM48814.1"/>
    <property type="molecule type" value="Genomic_DNA"/>
</dbReference>
<dbReference type="Proteomes" id="UP000499080">
    <property type="component" value="Unassembled WGS sequence"/>
</dbReference>